<evidence type="ECO:0000313" key="2">
    <source>
        <dbReference type="EMBL" id="TCU93819.1"/>
    </source>
</evidence>
<comment type="caution">
    <text evidence="2">The sequence shown here is derived from an EMBL/GenBank/DDBJ whole genome shotgun (WGS) entry which is preliminary data.</text>
</comment>
<sequence>MADSAFAASKGGPDLLIESVRVDLARSSSNARVRQTGNKFLAAPTAEVVVELPTAQAELAKISGMPANAIASTLNADGTAETRNAYLRADPVVSGRWRDRSRSSPSDAGVSSRAFSMDRSSVPVCSACFTLIGSSRPSACRKSDRSRRAAQTRAIRELFRVHSLYQGRPSTTAARRRSKIADGRCRSAL</sequence>
<protein>
    <submittedName>
        <fullName evidence="2">Uncharacterized protein</fullName>
    </submittedName>
</protein>
<feature type="compositionally biased region" description="Basic and acidic residues" evidence="1">
    <location>
        <begin position="179"/>
        <end position="189"/>
    </location>
</feature>
<dbReference type="RefSeq" id="WP_132573326.1">
    <property type="nucleotide sequence ID" value="NZ_CBCSGL010000040.1"/>
</dbReference>
<dbReference type="EMBL" id="SMBU01000018">
    <property type="protein sequence ID" value="TCU93819.1"/>
    <property type="molecule type" value="Genomic_DNA"/>
</dbReference>
<keyword evidence="3" id="KW-1185">Reference proteome</keyword>
<gene>
    <name evidence="2" type="ORF">EV671_101879</name>
</gene>
<dbReference type="AlphaFoldDB" id="A0A4V2VQA2"/>
<evidence type="ECO:0000256" key="1">
    <source>
        <dbReference type="SAM" id="MobiDB-lite"/>
    </source>
</evidence>
<organism evidence="2 3">
    <name type="scientific">Roseateles saccharophilus</name>
    <name type="common">Pseudomonas saccharophila</name>
    <dbReference type="NCBI Taxonomy" id="304"/>
    <lineage>
        <taxon>Bacteria</taxon>
        <taxon>Pseudomonadati</taxon>
        <taxon>Pseudomonadota</taxon>
        <taxon>Betaproteobacteria</taxon>
        <taxon>Burkholderiales</taxon>
        <taxon>Sphaerotilaceae</taxon>
        <taxon>Roseateles</taxon>
    </lineage>
</organism>
<accession>A0A4V2VQA2</accession>
<reference evidence="2 3" key="1">
    <citation type="submission" date="2019-03" db="EMBL/GenBank/DDBJ databases">
        <title>Genomic Encyclopedia of Type Strains, Phase IV (KMG-IV): sequencing the most valuable type-strain genomes for metagenomic binning, comparative biology and taxonomic classification.</title>
        <authorList>
            <person name="Goeker M."/>
        </authorList>
    </citation>
    <scope>NUCLEOTIDE SEQUENCE [LARGE SCALE GENOMIC DNA]</scope>
    <source>
        <strain evidence="2 3">DSM 654</strain>
    </source>
</reference>
<proteinExistence type="predicted"/>
<feature type="region of interest" description="Disordered" evidence="1">
    <location>
        <begin position="169"/>
        <end position="189"/>
    </location>
</feature>
<dbReference type="OrthoDB" id="8869077at2"/>
<name>A0A4V2VQA2_ROSSA</name>
<evidence type="ECO:0000313" key="3">
    <source>
        <dbReference type="Proteomes" id="UP000295110"/>
    </source>
</evidence>
<dbReference type="Proteomes" id="UP000295110">
    <property type="component" value="Unassembled WGS sequence"/>
</dbReference>